<reference evidence="1 2" key="1">
    <citation type="submission" date="2018-10" db="EMBL/GenBank/DDBJ databases">
        <title>Cohnella sp. M2MS4P-1, whole genome shotgun sequence.</title>
        <authorList>
            <person name="Tuo L."/>
        </authorList>
    </citation>
    <scope>NUCLEOTIDE SEQUENCE [LARGE SCALE GENOMIC DNA]</scope>
    <source>
        <strain evidence="1 2">M2MS4P-1</strain>
    </source>
</reference>
<accession>A0A494XW77</accession>
<proteinExistence type="predicted"/>
<sequence length="103" mass="11552">METYDLAELSVAQGPLTWNLVFSRAKLMIVSEYGSRLWYIDIDGMTDVALLKRFAESHEIEVEVKSTTIGGRHLEGKGFFHPNPQHRAAAIRGDGQLEGYGQE</sequence>
<dbReference type="AlphaFoldDB" id="A0A494XW77"/>
<dbReference type="RefSeq" id="WP_120976855.1">
    <property type="nucleotide sequence ID" value="NZ_RBZM01000005.1"/>
</dbReference>
<gene>
    <name evidence="1" type="ORF">D7Z26_11100</name>
</gene>
<dbReference type="Proteomes" id="UP000282076">
    <property type="component" value="Unassembled WGS sequence"/>
</dbReference>
<comment type="caution">
    <text evidence="1">The sequence shown here is derived from an EMBL/GenBank/DDBJ whole genome shotgun (WGS) entry which is preliminary data.</text>
</comment>
<evidence type="ECO:0000313" key="2">
    <source>
        <dbReference type="Proteomes" id="UP000282076"/>
    </source>
</evidence>
<protein>
    <submittedName>
        <fullName evidence="1">Uncharacterized protein</fullName>
    </submittedName>
</protein>
<evidence type="ECO:0000313" key="1">
    <source>
        <dbReference type="EMBL" id="RKP53934.1"/>
    </source>
</evidence>
<keyword evidence="2" id="KW-1185">Reference proteome</keyword>
<dbReference type="EMBL" id="RBZM01000005">
    <property type="protein sequence ID" value="RKP53934.1"/>
    <property type="molecule type" value="Genomic_DNA"/>
</dbReference>
<organism evidence="1 2">
    <name type="scientific">Cohnella endophytica</name>
    <dbReference type="NCBI Taxonomy" id="2419778"/>
    <lineage>
        <taxon>Bacteria</taxon>
        <taxon>Bacillati</taxon>
        <taxon>Bacillota</taxon>
        <taxon>Bacilli</taxon>
        <taxon>Bacillales</taxon>
        <taxon>Paenibacillaceae</taxon>
        <taxon>Cohnella</taxon>
    </lineage>
</organism>
<name>A0A494XW77_9BACL</name>
<dbReference type="OrthoDB" id="2678890at2"/>